<evidence type="ECO:0000256" key="8">
    <source>
        <dbReference type="PIRSR" id="PIRSR622684-1"/>
    </source>
</evidence>
<dbReference type="FunFam" id="3.90.70.10:FF:000001">
    <property type="entry name" value="Calpain-1 catalytic subunit"/>
    <property type="match status" value="1"/>
</dbReference>
<dbReference type="EMBL" id="JBJKFK010000738">
    <property type="protein sequence ID" value="KAL3315499.1"/>
    <property type="molecule type" value="Genomic_DNA"/>
</dbReference>
<evidence type="ECO:0000313" key="14">
    <source>
        <dbReference type="Proteomes" id="UP001626550"/>
    </source>
</evidence>
<dbReference type="SMART" id="SM00230">
    <property type="entry name" value="CysPc"/>
    <property type="match status" value="1"/>
</dbReference>
<dbReference type="InterPro" id="IPR001300">
    <property type="entry name" value="Peptidase_C2_calpain_cat"/>
</dbReference>
<evidence type="ECO:0000259" key="12">
    <source>
        <dbReference type="PROSITE" id="PS50222"/>
    </source>
</evidence>
<keyword evidence="2 9" id="KW-0645">Protease</keyword>
<dbReference type="InterPro" id="IPR038765">
    <property type="entry name" value="Papain-like_cys_pep_sf"/>
</dbReference>
<dbReference type="CDD" id="cd00214">
    <property type="entry name" value="Calpain_III"/>
    <property type="match status" value="1"/>
</dbReference>
<dbReference type="Pfam" id="PF00648">
    <property type="entry name" value="Peptidase_C2"/>
    <property type="match status" value="1"/>
</dbReference>
<keyword evidence="5 9" id="KW-0378">Hydrolase</keyword>
<keyword evidence="4" id="KW-0677">Repeat</keyword>
<dbReference type="SUPFAM" id="SSF47473">
    <property type="entry name" value="EF-hand"/>
    <property type="match status" value="1"/>
</dbReference>
<dbReference type="Gene3D" id="1.10.238.10">
    <property type="entry name" value="EF-hand"/>
    <property type="match status" value="1"/>
</dbReference>
<dbReference type="InterPro" id="IPR036213">
    <property type="entry name" value="Calpain_III_sf"/>
</dbReference>
<dbReference type="Pfam" id="PF13405">
    <property type="entry name" value="EF-hand_6"/>
    <property type="match status" value="1"/>
</dbReference>
<evidence type="ECO:0000256" key="7">
    <source>
        <dbReference type="ARBA" id="ARBA00022837"/>
    </source>
</evidence>
<dbReference type="FunFam" id="2.60.120.380:FF:000001">
    <property type="entry name" value="Calpain-1 catalytic subunit"/>
    <property type="match status" value="1"/>
</dbReference>
<dbReference type="Gene3D" id="2.60.120.380">
    <property type="match status" value="1"/>
</dbReference>
<dbReference type="SUPFAM" id="SSF49758">
    <property type="entry name" value="Calpain large subunit, middle domain (domain III)"/>
    <property type="match status" value="1"/>
</dbReference>
<dbReference type="SUPFAM" id="SSF54001">
    <property type="entry name" value="Cysteine proteinases"/>
    <property type="match status" value="1"/>
</dbReference>
<gene>
    <name evidence="13" type="primary">CAPN9_11</name>
    <name evidence="13" type="ORF">Ciccas_005872</name>
</gene>
<dbReference type="Proteomes" id="UP001626550">
    <property type="component" value="Unassembled WGS sequence"/>
</dbReference>
<keyword evidence="6 9" id="KW-0788">Thiol protease</keyword>
<dbReference type="PROSITE" id="PS00018">
    <property type="entry name" value="EF_HAND_1"/>
    <property type="match status" value="1"/>
</dbReference>
<evidence type="ECO:0000256" key="10">
    <source>
        <dbReference type="SAM" id="MobiDB-lite"/>
    </source>
</evidence>
<evidence type="ECO:0000256" key="2">
    <source>
        <dbReference type="ARBA" id="ARBA00022670"/>
    </source>
</evidence>
<dbReference type="PROSITE" id="PS50203">
    <property type="entry name" value="CALPAIN_CAT"/>
    <property type="match status" value="1"/>
</dbReference>
<evidence type="ECO:0000256" key="4">
    <source>
        <dbReference type="ARBA" id="ARBA00022737"/>
    </source>
</evidence>
<feature type="active site" evidence="8 9">
    <location>
        <position position="106"/>
    </location>
</feature>
<dbReference type="InterPro" id="IPR022684">
    <property type="entry name" value="Calpain_cysteine_protease"/>
</dbReference>
<evidence type="ECO:0000259" key="11">
    <source>
        <dbReference type="PROSITE" id="PS50203"/>
    </source>
</evidence>
<dbReference type="GO" id="GO:0046872">
    <property type="term" value="F:metal ion binding"/>
    <property type="evidence" value="ECO:0007669"/>
    <property type="project" value="UniProtKB-KW"/>
</dbReference>
<reference evidence="13 14" key="1">
    <citation type="submission" date="2024-11" db="EMBL/GenBank/DDBJ databases">
        <title>Adaptive evolution of stress response genes in parasites aligns with host niche diversity.</title>
        <authorList>
            <person name="Hahn C."/>
            <person name="Resl P."/>
        </authorList>
    </citation>
    <scope>NUCLEOTIDE SEQUENCE [LARGE SCALE GENOMIC DNA]</scope>
    <source>
        <strain evidence="13">EGGRZ-B1_66</strain>
        <tissue evidence="13">Body</tissue>
    </source>
</reference>
<dbReference type="PANTHER" id="PTHR10183:SF433">
    <property type="entry name" value="CALPAIN-A-RELATED"/>
    <property type="match status" value="1"/>
</dbReference>
<evidence type="ECO:0000256" key="3">
    <source>
        <dbReference type="ARBA" id="ARBA00022723"/>
    </source>
</evidence>
<dbReference type="InterPro" id="IPR002048">
    <property type="entry name" value="EF_hand_dom"/>
</dbReference>
<keyword evidence="14" id="KW-1185">Reference proteome</keyword>
<dbReference type="SMART" id="SM00720">
    <property type="entry name" value="calpain_III"/>
    <property type="match status" value="1"/>
</dbReference>
<evidence type="ECO:0000256" key="1">
    <source>
        <dbReference type="ARBA" id="ARBA00007623"/>
    </source>
</evidence>
<dbReference type="InterPro" id="IPR022683">
    <property type="entry name" value="Calpain_III"/>
</dbReference>
<dbReference type="Pfam" id="PF13202">
    <property type="entry name" value="EF-hand_5"/>
    <property type="match status" value="1"/>
</dbReference>
<feature type="domain" description="EF-hand" evidence="12">
    <location>
        <begin position="695"/>
        <end position="730"/>
    </location>
</feature>
<feature type="region of interest" description="Disordered" evidence="10">
    <location>
        <begin position="1"/>
        <end position="32"/>
    </location>
</feature>
<dbReference type="Gene3D" id="3.90.70.10">
    <property type="entry name" value="Cysteine proteinases"/>
    <property type="match status" value="1"/>
</dbReference>
<feature type="active site" evidence="8 9">
    <location>
        <position position="288"/>
    </location>
</feature>
<dbReference type="InterPro" id="IPR018247">
    <property type="entry name" value="EF_Hand_1_Ca_BS"/>
</dbReference>
<protein>
    <submittedName>
        <fullName evidence="13">Calpain 2, (M II) large subunit</fullName>
    </submittedName>
</protein>
<keyword evidence="3" id="KW-0479">Metal-binding</keyword>
<evidence type="ECO:0000256" key="5">
    <source>
        <dbReference type="ARBA" id="ARBA00022801"/>
    </source>
</evidence>
<feature type="region of interest" description="Disordered" evidence="10">
    <location>
        <begin position="628"/>
        <end position="650"/>
    </location>
</feature>
<evidence type="ECO:0000256" key="6">
    <source>
        <dbReference type="ARBA" id="ARBA00022807"/>
    </source>
</evidence>
<dbReference type="SMART" id="SM00054">
    <property type="entry name" value="EFh"/>
    <property type="match status" value="2"/>
</dbReference>
<dbReference type="AlphaFoldDB" id="A0ABD2Q7F6"/>
<accession>A0ABD2Q7F6</accession>
<dbReference type="InterPro" id="IPR033883">
    <property type="entry name" value="C2_III"/>
</dbReference>
<dbReference type="GO" id="GO:0008234">
    <property type="term" value="F:cysteine-type peptidase activity"/>
    <property type="evidence" value="ECO:0007669"/>
    <property type="project" value="UniProtKB-UniRule"/>
</dbReference>
<sequence>MRAQRENKALVPDSFGDSARKPVPAGRGGNIPKATETFEQIKKTCLANGTLYEDPDFPPNNSSLVYEGQGVSNVKWLRPGEIVSRPEFIIDGASRFDVKQGTLGDCWLLAAVACISMNPNLMSQILPSDQSFSSGYCGAFRFRFWHFGEWREIVVDDRLPTTNGSLIYLHSADRNEFWSALMEKAYAKLNGCYQNLKGGTTSEALEDFTGGISEMFDLRDKTPPNLLDIMLKAQTKNSLMACSIQATDQSSIEAKLPNGLVMGHAYSITSVSTVKVSGNRLPLLRIRNPWGDDVEWRGAWSDSSNEWNSISSQEREQLGLVNSADGEFWMSFSDFCKEFEKVEICHLGAQSLQSAEGEDSGDHHEHQHGACHWEETIHHSEWRARVNAGGCRNYLETFWTNPQFRVIVTDPDDDDGENKGTLIIGLMQKDRRALRKMGMDMLTIGYAIYECPTDNQGVLDLDFFKRNRSIARSPNFINLREVTGRHHVPCGQYVIIPSTFKANEEADFMLRVFSEKPHKHDELDEKTTIVPPKPDIVPSTVSDEQVKKLYEAFTKVAGSDNEIDAEELLGIINAAFSKDMELVGAGEMVKRMDGGAVNAAPSSSGNGASGVGGLISLCCGLLSNAGASGQNQENQQRQHYSTQASGPDSNGTVQRVATNFGFAGFSLETARSLVTMMDVDRSGRLSFDEFRALWELLRLWKTAFKQYDSDKNGTMSSYELRSALNAVGFKIDNNTFASLAMRFSKRDGSVAFDDFVMCCARVRTIFELYAAMANDQGKVNLNESEVCDLFSSAFIISFTLVCQCGIIHLRRHRASNMGPEMTHALFVSLFCFASA</sequence>
<dbReference type="InterPro" id="IPR000169">
    <property type="entry name" value="Pept_cys_AS"/>
</dbReference>
<dbReference type="InterPro" id="IPR011992">
    <property type="entry name" value="EF-hand-dom_pair"/>
</dbReference>
<keyword evidence="7" id="KW-0106">Calcium</keyword>
<dbReference type="CDD" id="cd00044">
    <property type="entry name" value="CysPc"/>
    <property type="match status" value="1"/>
</dbReference>
<dbReference type="PRINTS" id="PR00704">
    <property type="entry name" value="CALPAIN"/>
</dbReference>
<dbReference type="PANTHER" id="PTHR10183">
    <property type="entry name" value="CALPAIN"/>
    <property type="match status" value="1"/>
</dbReference>
<dbReference type="GO" id="GO:0006508">
    <property type="term" value="P:proteolysis"/>
    <property type="evidence" value="ECO:0007669"/>
    <property type="project" value="UniProtKB-KW"/>
</dbReference>
<dbReference type="Pfam" id="PF01067">
    <property type="entry name" value="Calpain_III"/>
    <property type="match status" value="1"/>
</dbReference>
<feature type="domain" description="Calpain catalytic" evidence="11">
    <location>
        <begin position="51"/>
        <end position="348"/>
    </location>
</feature>
<organism evidence="13 14">
    <name type="scientific">Cichlidogyrus casuarinus</name>
    <dbReference type="NCBI Taxonomy" id="1844966"/>
    <lineage>
        <taxon>Eukaryota</taxon>
        <taxon>Metazoa</taxon>
        <taxon>Spiralia</taxon>
        <taxon>Lophotrochozoa</taxon>
        <taxon>Platyhelminthes</taxon>
        <taxon>Monogenea</taxon>
        <taxon>Monopisthocotylea</taxon>
        <taxon>Dactylogyridea</taxon>
        <taxon>Ancyrocephalidae</taxon>
        <taxon>Cichlidogyrus</taxon>
    </lineage>
</organism>
<name>A0ABD2Q7F6_9PLAT</name>
<proteinExistence type="inferred from homology"/>
<evidence type="ECO:0000313" key="13">
    <source>
        <dbReference type="EMBL" id="KAL3315499.1"/>
    </source>
</evidence>
<dbReference type="PROSITE" id="PS00139">
    <property type="entry name" value="THIOL_PROTEASE_CYS"/>
    <property type="match status" value="1"/>
</dbReference>
<evidence type="ECO:0000256" key="9">
    <source>
        <dbReference type="PROSITE-ProRule" id="PRU00239"/>
    </source>
</evidence>
<dbReference type="PROSITE" id="PS50222">
    <property type="entry name" value="EF_HAND_2"/>
    <property type="match status" value="1"/>
</dbReference>
<comment type="similarity">
    <text evidence="1">Belongs to the peptidase C2 family.</text>
</comment>
<comment type="caution">
    <text evidence="13">The sequence shown here is derived from an EMBL/GenBank/DDBJ whole genome shotgun (WGS) entry which is preliminary data.</text>
</comment>
<dbReference type="InterPro" id="IPR022682">
    <property type="entry name" value="Calpain_domain_III"/>
</dbReference>
<feature type="active site" evidence="8 9">
    <location>
        <position position="264"/>
    </location>
</feature>